<evidence type="ECO:0000256" key="5">
    <source>
        <dbReference type="ARBA" id="ARBA00023002"/>
    </source>
</evidence>
<keyword evidence="4" id="KW-0274">FAD</keyword>
<organism evidence="8 9">
    <name type="scientific">Jaapia argillacea MUCL 33604</name>
    <dbReference type="NCBI Taxonomy" id="933084"/>
    <lineage>
        <taxon>Eukaryota</taxon>
        <taxon>Fungi</taxon>
        <taxon>Dikarya</taxon>
        <taxon>Basidiomycota</taxon>
        <taxon>Agaricomycotina</taxon>
        <taxon>Agaricomycetes</taxon>
        <taxon>Agaricomycetidae</taxon>
        <taxon>Jaapiales</taxon>
        <taxon>Jaapiaceae</taxon>
        <taxon>Jaapia</taxon>
    </lineage>
</organism>
<dbReference type="Gene3D" id="3.50.50.60">
    <property type="entry name" value="FAD/NAD(P)-binding domain"/>
    <property type="match status" value="1"/>
</dbReference>
<dbReference type="InterPro" id="IPR006076">
    <property type="entry name" value="FAD-dep_OxRdtase"/>
</dbReference>
<comment type="cofactor">
    <cofactor evidence="1">
        <name>FAD</name>
        <dbReference type="ChEBI" id="CHEBI:57692"/>
    </cofactor>
</comment>
<dbReference type="GO" id="GO:0008115">
    <property type="term" value="F:sarcosine oxidase activity"/>
    <property type="evidence" value="ECO:0007669"/>
    <property type="project" value="TreeGrafter"/>
</dbReference>
<dbReference type="Gene3D" id="3.30.9.10">
    <property type="entry name" value="D-Amino Acid Oxidase, subunit A, domain 2"/>
    <property type="match status" value="1"/>
</dbReference>
<feature type="region of interest" description="Disordered" evidence="6">
    <location>
        <begin position="281"/>
        <end position="304"/>
    </location>
</feature>
<dbReference type="FunCoup" id="A0A067PK67">
    <property type="interactions" value="141"/>
</dbReference>
<reference evidence="9" key="1">
    <citation type="journal article" date="2014" name="Proc. Natl. Acad. Sci. U.S.A.">
        <title>Extensive sampling of basidiomycete genomes demonstrates inadequacy of the white-rot/brown-rot paradigm for wood decay fungi.</title>
        <authorList>
            <person name="Riley R."/>
            <person name="Salamov A.A."/>
            <person name="Brown D.W."/>
            <person name="Nagy L.G."/>
            <person name="Floudas D."/>
            <person name="Held B.W."/>
            <person name="Levasseur A."/>
            <person name="Lombard V."/>
            <person name="Morin E."/>
            <person name="Otillar R."/>
            <person name="Lindquist E.A."/>
            <person name="Sun H."/>
            <person name="LaButti K.M."/>
            <person name="Schmutz J."/>
            <person name="Jabbour D."/>
            <person name="Luo H."/>
            <person name="Baker S.E."/>
            <person name="Pisabarro A.G."/>
            <person name="Walton J.D."/>
            <person name="Blanchette R.A."/>
            <person name="Henrissat B."/>
            <person name="Martin F."/>
            <person name="Cullen D."/>
            <person name="Hibbett D.S."/>
            <person name="Grigoriev I.V."/>
        </authorList>
    </citation>
    <scope>NUCLEOTIDE SEQUENCE [LARGE SCALE GENOMIC DNA]</scope>
    <source>
        <strain evidence="9">MUCL 33604</strain>
    </source>
</reference>
<dbReference type="PANTHER" id="PTHR10961:SF46">
    <property type="entry name" value="PEROXISOMAL SARCOSINE OXIDASE"/>
    <property type="match status" value="1"/>
</dbReference>
<sequence length="431" mass="46601">MSTEKVLIVGAGCFGLSTAFHLLKRGYVDVTVIDRSNVLPAPDAASTDLNKIVRTSYSDIFYARFAKEAIDVWKDEKEWDDAYHECGVLVLNPGDHAYTGSSYQNDISLGSRLTNLEGGSSIGGVFPPGVQTAFPSTTSGYLNQDGGWAYAAKGVSLLMSKVIALGGQVMAGKPVKRLVRKDGVTSGVECVDGTVLSADIVVIATGSWTSATFSELDLSTMCLATGQSVATIQLTTKEAERYRKCPVVLDFKSGFYVFPPNEDGIVKMAIHAAGYTNVPQSSIPSELTPDRTISTPRTSQSHGDEGLLIPKEMVQVLRNHLEEVYPELARKPFGGTRLCWYLDTPDEDWVIGPHPDDPSLFFATGGSGHAYKFLPVVGRLVADSIQGKLDPSLQAKFAINRKNATQTHSRFPYEVKPLEVAQLCTPADLLP</sequence>
<dbReference type="EMBL" id="KL197726">
    <property type="protein sequence ID" value="KDQ55204.1"/>
    <property type="molecule type" value="Genomic_DNA"/>
</dbReference>
<dbReference type="InterPro" id="IPR045170">
    <property type="entry name" value="MTOX"/>
</dbReference>
<comment type="similarity">
    <text evidence="2">Belongs to the MSOX/MTOX family.</text>
</comment>
<dbReference type="AlphaFoldDB" id="A0A067PK67"/>
<dbReference type="InParanoid" id="A0A067PK67"/>
<feature type="domain" description="FAD dependent oxidoreductase" evidence="7">
    <location>
        <begin position="5"/>
        <end position="383"/>
    </location>
</feature>
<evidence type="ECO:0000313" key="9">
    <source>
        <dbReference type="Proteomes" id="UP000027265"/>
    </source>
</evidence>
<dbReference type="GO" id="GO:0004657">
    <property type="term" value="F:proline dehydrogenase activity"/>
    <property type="evidence" value="ECO:0007669"/>
    <property type="project" value="TreeGrafter"/>
</dbReference>
<dbReference type="InterPro" id="IPR036188">
    <property type="entry name" value="FAD/NAD-bd_sf"/>
</dbReference>
<accession>A0A067PK67</accession>
<evidence type="ECO:0000256" key="6">
    <source>
        <dbReference type="SAM" id="MobiDB-lite"/>
    </source>
</evidence>
<evidence type="ECO:0000256" key="1">
    <source>
        <dbReference type="ARBA" id="ARBA00001974"/>
    </source>
</evidence>
<dbReference type="OrthoDB" id="2219495at2759"/>
<proteinExistence type="inferred from homology"/>
<evidence type="ECO:0000256" key="4">
    <source>
        <dbReference type="ARBA" id="ARBA00022827"/>
    </source>
</evidence>
<keyword evidence="3" id="KW-0285">Flavoprotein</keyword>
<gene>
    <name evidence="8" type="ORF">JAAARDRAFT_37733</name>
</gene>
<dbReference type="GO" id="GO:0050031">
    <property type="term" value="F:L-pipecolate oxidase activity"/>
    <property type="evidence" value="ECO:0007669"/>
    <property type="project" value="TreeGrafter"/>
</dbReference>
<dbReference type="Proteomes" id="UP000027265">
    <property type="component" value="Unassembled WGS sequence"/>
</dbReference>
<dbReference type="SUPFAM" id="SSF51905">
    <property type="entry name" value="FAD/NAD(P)-binding domain"/>
    <property type="match status" value="1"/>
</dbReference>
<feature type="compositionally biased region" description="Polar residues" evidence="6">
    <location>
        <begin position="281"/>
        <end position="301"/>
    </location>
</feature>
<dbReference type="GO" id="GO:0050660">
    <property type="term" value="F:flavin adenine dinucleotide binding"/>
    <property type="evidence" value="ECO:0007669"/>
    <property type="project" value="InterPro"/>
</dbReference>
<keyword evidence="5" id="KW-0560">Oxidoreductase</keyword>
<dbReference type="STRING" id="933084.A0A067PK67"/>
<evidence type="ECO:0000256" key="2">
    <source>
        <dbReference type="ARBA" id="ARBA00010989"/>
    </source>
</evidence>
<keyword evidence="9" id="KW-1185">Reference proteome</keyword>
<dbReference type="PANTHER" id="PTHR10961">
    <property type="entry name" value="PEROXISOMAL SARCOSINE OXIDASE"/>
    <property type="match status" value="1"/>
</dbReference>
<evidence type="ECO:0000256" key="3">
    <source>
        <dbReference type="ARBA" id="ARBA00022630"/>
    </source>
</evidence>
<dbReference type="HOGENOM" id="CLU_007884_0_1_1"/>
<name>A0A067PK67_9AGAM</name>
<dbReference type="Pfam" id="PF01266">
    <property type="entry name" value="DAO"/>
    <property type="match status" value="1"/>
</dbReference>
<protein>
    <recommendedName>
        <fullName evidence="7">FAD dependent oxidoreductase domain-containing protein</fullName>
    </recommendedName>
</protein>
<evidence type="ECO:0000259" key="7">
    <source>
        <dbReference type="Pfam" id="PF01266"/>
    </source>
</evidence>
<evidence type="ECO:0000313" key="8">
    <source>
        <dbReference type="EMBL" id="KDQ55204.1"/>
    </source>
</evidence>